<feature type="region of interest" description="Disordered" evidence="18">
    <location>
        <begin position="34"/>
        <end position="110"/>
    </location>
</feature>
<evidence type="ECO:0000256" key="17">
    <source>
        <dbReference type="ARBA" id="ARBA00049982"/>
    </source>
</evidence>
<feature type="compositionally biased region" description="Polar residues" evidence="18">
    <location>
        <begin position="89"/>
        <end position="110"/>
    </location>
</feature>
<dbReference type="AlphaFoldDB" id="K1PHV3"/>
<comment type="subcellular location">
    <subcellularLocation>
        <location evidence="1">Cell projection</location>
        <location evidence="1">Cilium</location>
    </subcellularLocation>
    <subcellularLocation>
        <location evidence="2">Cytoplasm</location>
    </subcellularLocation>
</comment>
<dbReference type="GO" id="GO:0019786">
    <property type="term" value="F:protein-phosphatidylethanolamide deconjugating activity"/>
    <property type="evidence" value="ECO:0007669"/>
    <property type="project" value="InterPro"/>
</dbReference>
<evidence type="ECO:0000256" key="18">
    <source>
        <dbReference type="SAM" id="MobiDB-lite"/>
    </source>
</evidence>
<keyword evidence="13" id="KW-0175">Coiled coil</keyword>
<evidence type="ECO:0000256" key="11">
    <source>
        <dbReference type="ARBA" id="ARBA00022927"/>
    </source>
</evidence>
<gene>
    <name evidence="20" type="ORF">CGI_10004539</name>
</gene>
<keyword evidence="15" id="KW-0966">Cell projection</keyword>
<dbReference type="PANTHER" id="PTHR22624:SF52">
    <property type="entry name" value="CYSTEINE PROTEASE"/>
    <property type="match status" value="1"/>
</dbReference>
<dbReference type="Pfam" id="PF03416">
    <property type="entry name" value="Peptidase_C54"/>
    <property type="match status" value="1"/>
</dbReference>
<evidence type="ECO:0000256" key="4">
    <source>
        <dbReference type="ARBA" id="ARBA00022448"/>
    </source>
</evidence>
<keyword evidence="4" id="KW-0813">Transport</keyword>
<reference evidence="20" key="1">
    <citation type="journal article" date="2012" name="Nature">
        <title>The oyster genome reveals stress adaptation and complexity of shell formation.</title>
        <authorList>
            <person name="Zhang G."/>
            <person name="Fang X."/>
            <person name="Guo X."/>
            <person name="Li L."/>
            <person name="Luo R."/>
            <person name="Xu F."/>
            <person name="Yang P."/>
            <person name="Zhang L."/>
            <person name="Wang X."/>
            <person name="Qi H."/>
            <person name="Xiong Z."/>
            <person name="Que H."/>
            <person name="Xie Y."/>
            <person name="Holland P.W."/>
            <person name="Paps J."/>
            <person name="Zhu Y."/>
            <person name="Wu F."/>
            <person name="Chen Y."/>
            <person name="Wang J."/>
            <person name="Peng C."/>
            <person name="Meng J."/>
            <person name="Yang L."/>
            <person name="Liu J."/>
            <person name="Wen B."/>
            <person name="Zhang N."/>
            <person name="Huang Z."/>
            <person name="Zhu Q."/>
            <person name="Feng Y."/>
            <person name="Mount A."/>
            <person name="Hedgecock D."/>
            <person name="Xu Z."/>
            <person name="Liu Y."/>
            <person name="Domazet-Loso T."/>
            <person name="Du Y."/>
            <person name="Sun X."/>
            <person name="Zhang S."/>
            <person name="Liu B."/>
            <person name="Cheng P."/>
            <person name="Jiang X."/>
            <person name="Li J."/>
            <person name="Fan D."/>
            <person name="Wang W."/>
            <person name="Fu W."/>
            <person name="Wang T."/>
            <person name="Wang B."/>
            <person name="Zhang J."/>
            <person name="Peng Z."/>
            <person name="Li Y."/>
            <person name="Li N."/>
            <person name="Wang J."/>
            <person name="Chen M."/>
            <person name="He Y."/>
            <person name="Tan F."/>
            <person name="Song X."/>
            <person name="Zheng Q."/>
            <person name="Huang R."/>
            <person name="Yang H."/>
            <person name="Du X."/>
            <person name="Chen L."/>
            <person name="Yang M."/>
            <person name="Gaffney P.M."/>
            <person name="Wang S."/>
            <person name="Luo L."/>
            <person name="She Z."/>
            <person name="Ming Y."/>
            <person name="Huang W."/>
            <person name="Zhang S."/>
            <person name="Huang B."/>
            <person name="Zhang Y."/>
            <person name="Qu T."/>
            <person name="Ni P."/>
            <person name="Miao G."/>
            <person name="Wang J."/>
            <person name="Wang Q."/>
            <person name="Steinberg C.E."/>
            <person name="Wang H."/>
            <person name="Li N."/>
            <person name="Qian L."/>
            <person name="Zhang G."/>
            <person name="Li Y."/>
            <person name="Yang H."/>
            <person name="Liu X."/>
            <person name="Wang J."/>
            <person name="Yin Y."/>
            <person name="Wang J."/>
        </authorList>
    </citation>
    <scope>NUCLEOTIDE SEQUENCE [LARGE SCALE GENOMIC DNA]</scope>
    <source>
        <strain evidence="20">05x7-T-G4-1.051#20</strain>
    </source>
</reference>
<evidence type="ECO:0000256" key="1">
    <source>
        <dbReference type="ARBA" id="ARBA00004138"/>
    </source>
</evidence>
<evidence type="ECO:0000256" key="10">
    <source>
        <dbReference type="ARBA" id="ARBA00022807"/>
    </source>
</evidence>
<dbReference type="GO" id="GO:0016485">
    <property type="term" value="P:protein processing"/>
    <property type="evidence" value="ECO:0007669"/>
    <property type="project" value="TreeGrafter"/>
</dbReference>
<dbReference type="GO" id="GO:0005737">
    <property type="term" value="C:cytoplasm"/>
    <property type="evidence" value="ECO:0007669"/>
    <property type="project" value="UniProtKB-SubCell"/>
</dbReference>
<dbReference type="PANTHER" id="PTHR22624">
    <property type="entry name" value="CYSTEINE PROTEASE ATG4"/>
    <property type="match status" value="1"/>
</dbReference>
<dbReference type="InterPro" id="IPR001611">
    <property type="entry name" value="Leu-rich_rpt"/>
</dbReference>
<dbReference type="InterPro" id="IPR005078">
    <property type="entry name" value="Peptidase_C54"/>
</dbReference>
<feature type="compositionally biased region" description="Basic residues" evidence="18">
    <location>
        <begin position="1"/>
        <end position="10"/>
    </location>
</feature>
<evidence type="ECO:0000256" key="6">
    <source>
        <dbReference type="ARBA" id="ARBA00022614"/>
    </source>
</evidence>
<feature type="region of interest" description="Disordered" evidence="18">
    <location>
        <begin position="1"/>
        <end position="22"/>
    </location>
</feature>
<evidence type="ECO:0000259" key="19">
    <source>
        <dbReference type="SMART" id="SM00446"/>
    </source>
</evidence>
<dbReference type="GO" id="GO:0004197">
    <property type="term" value="F:cysteine-type endopeptidase activity"/>
    <property type="evidence" value="ECO:0007669"/>
    <property type="project" value="TreeGrafter"/>
</dbReference>
<feature type="compositionally biased region" description="Acidic residues" evidence="18">
    <location>
        <begin position="1104"/>
        <end position="1114"/>
    </location>
</feature>
<evidence type="ECO:0000256" key="14">
    <source>
        <dbReference type="ARBA" id="ARBA00023069"/>
    </source>
</evidence>
<evidence type="ECO:0000256" key="8">
    <source>
        <dbReference type="ARBA" id="ARBA00022737"/>
    </source>
</evidence>
<keyword evidence="12" id="KW-0072">Autophagy</keyword>
<dbReference type="FunFam" id="3.80.10.10:FF:000052">
    <property type="entry name" value="Leucine rich repeat containing 6"/>
    <property type="match status" value="1"/>
</dbReference>
<evidence type="ECO:0000256" key="5">
    <source>
        <dbReference type="ARBA" id="ARBA00022490"/>
    </source>
</evidence>
<keyword evidence="8" id="KW-0677">Repeat</keyword>
<keyword evidence="9" id="KW-0378">Hydrolase</keyword>
<proteinExistence type="inferred from homology"/>
<protein>
    <submittedName>
        <fullName evidence="20">Leucine-rich repeat-containing protein 6</fullName>
    </submittedName>
</protein>
<comment type="similarity">
    <text evidence="17">Belongs to the tilB family.</text>
</comment>
<keyword evidence="11" id="KW-0653">Protein transport</keyword>
<comment type="similarity">
    <text evidence="3">Belongs to the peptidase C54 family.</text>
</comment>
<evidence type="ECO:0000256" key="15">
    <source>
        <dbReference type="ARBA" id="ARBA00023273"/>
    </source>
</evidence>
<dbReference type="PROSITE" id="PS51450">
    <property type="entry name" value="LRR"/>
    <property type="match status" value="2"/>
</dbReference>
<evidence type="ECO:0000256" key="7">
    <source>
        <dbReference type="ARBA" id="ARBA00022670"/>
    </source>
</evidence>
<dbReference type="EMBL" id="JH817189">
    <property type="protein sequence ID" value="EKC21133.1"/>
    <property type="molecule type" value="Genomic_DNA"/>
</dbReference>
<evidence type="ECO:0000256" key="16">
    <source>
        <dbReference type="ARBA" id="ARBA00029362"/>
    </source>
</evidence>
<evidence type="ECO:0000256" key="13">
    <source>
        <dbReference type="ARBA" id="ARBA00023054"/>
    </source>
</evidence>
<organism evidence="20">
    <name type="scientific">Magallana gigas</name>
    <name type="common">Pacific oyster</name>
    <name type="synonym">Crassostrea gigas</name>
    <dbReference type="NCBI Taxonomy" id="29159"/>
    <lineage>
        <taxon>Eukaryota</taxon>
        <taxon>Metazoa</taxon>
        <taxon>Spiralia</taxon>
        <taxon>Lophotrochozoa</taxon>
        <taxon>Mollusca</taxon>
        <taxon>Bivalvia</taxon>
        <taxon>Autobranchia</taxon>
        <taxon>Pteriomorphia</taxon>
        <taxon>Ostreida</taxon>
        <taxon>Ostreoidea</taxon>
        <taxon>Ostreidae</taxon>
        <taxon>Magallana</taxon>
    </lineage>
</organism>
<keyword evidence="14" id="KW-0969">Cilium</keyword>
<dbReference type="SUPFAM" id="SSF52058">
    <property type="entry name" value="L domain-like"/>
    <property type="match status" value="1"/>
</dbReference>
<dbReference type="MEROPS" id="C54.A03"/>
<dbReference type="Gene3D" id="3.80.10.10">
    <property type="entry name" value="Ribonuclease Inhibitor"/>
    <property type="match status" value="1"/>
</dbReference>
<name>K1PHV3_MAGGI</name>
<evidence type="ECO:0000256" key="12">
    <source>
        <dbReference type="ARBA" id="ARBA00023006"/>
    </source>
</evidence>
<dbReference type="Pfam" id="PF14580">
    <property type="entry name" value="LRR_9"/>
    <property type="match status" value="1"/>
</dbReference>
<sequence>MNRKTPKSYSRRVSEDVASLDSWSEALSDDVSTITVNDKGPSLTPVDLKARKNSSNNQLLLNPAKLVSQSSSRNAVRNRNEESGRRFEASSSGPRRNPSEQTGVKFDISTSDPFDIDDGSFDNINSVYLSLPEGHGACLKESYSTISTSENNLDYNDCSDFHSLPDLTAVNSKTRTYPPHYVHPKSLQYPTQGETSEKVKNKLMSMWNNVKYGWTLKTKTSFRFDSPVWLLGKFYHIKPSDLIDDDIQRGKRTRVVPNIEKFKQDFSSLLWFTYRQDFPAIPGTKLTSDCGWGCMLRSGQMMLAKALTLHYLGPEWNVFSDQTREQETYRKQIIRWFGDYLCDESPFSMHRLVEVGKNLGKQPGEWFGPASVAHILKETMVKGQKTQTVLSDLCVYVSQDCTVYKQDIYELCCTRPRADTKFTNSTESEHESSQDASSMDWKRAVVILIPVRLGGEQLNPVYIPCVKGLLSQDSCIGIIGGKPKHSLYFVGWQEDKLIYLDPHYCQDVVDTRERHFPIQSYHCMSPRKVSIDKIDPSCTIGFYCRNQKEFEKFVQQTEEMVAPPKQRLSYPMFVFSDGHSNEVKIDTAEKDRLLRVKHVRLDEYGRIRSQTLDSEEFNGRGLHRHCLLPNPFIATRGKSFTNLNAFSIPIFHAFQSSGVTEDLVRKRAEHNNLEISTLEEISLHQQDIEKIENLDRWCRDLKILYLQSNLIPKIENVGRLKKLEYLNLALNNVEKIENLENCEMLQKLDLTVNFVGELTSIECLKNLAHFRELYLTGNPCTEYEGYREYVVATLPQLKYLDGKIIEKSERIKSMQDVGVLKGYIIEQQNRHRKKREKEKEEIRRHEEMKEKSKKGTDWYTDVNGDQKDSQDAGEPRELNTEEEDDEEMSAEKDKKFWDEEVPFTPESRVAVHEHMKKLKQKDEDKNKPPPKQPRRLFADDGRPLNVNEAKIDFTLTEDESENCFLLDVACFKHMDTSLIDCDVQPNYVRVSLKGKMFQLCLTEEVNADSSTAKRSQITGHLLVTMPKAKPVIKPAKPKAESSSENKENRQRGNRNTHEKLEVDASAHKTVDIANIVKEKMDKVVPPLGHKSRQKAQERPNSESFVDDPDVPPLE</sequence>
<keyword evidence="5" id="KW-0963">Cytoplasm</keyword>
<dbReference type="InterPro" id="IPR038765">
    <property type="entry name" value="Papain-like_cys_pep_sf"/>
</dbReference>
<feature type="compositionally biased region" description="Basic and acidic residues" evidence="18">
    <location>
        <begin position="1037"/>
        <end position="1082"/>
    </location>
</feature>
<dbReference type="InterPro" id="IPR056496">
    <property type="entry name" value="CS_DNAAF11_C"/>
</dbReference>
<dbReference type="GO" id="GO:0000045">
    <property type="term" value="P:autophagosome assembly"/>
    <property type="evidence" value="ECO:0007669"/>
    <property type="project" value="TreeGrafter"/>
</dbReference>
<feature type="domain" description="U2A'/phosphoprotein 32 family A C-terminal" evidence="19">
    <location>
        <begin position="783"/>
        <end position="801"/>
    </location>
</feature>
<dbReference type="InterPro" id="IPR046792">
    <property type="entry name" value="Peptidase_C54_cat"/>
</dbReference>
<dbReference type="SMART" id="SM00446">
    <property type="entry name" value="LRRcap"/>
    <property type="match status" value="1"/>
</dbReference>
<dbReference type="GO" id="GO:0005929">
    <property type="term" value="C:cilium"/>
    <property type="evidence" value="ECO:0007669"/>
    <property type="project" value="UniProtKB-SubCell"/>
</dbReference>
<dbReference type="InParanoid" id="K1PHV3"/>
<dbReference type="SUPFAM" id="SSF54001">
    <property type="entry name" value="Cysteine proteinases"/>
    <property type="match status" value="1"/>
</dbReference>
<accession>K1PHV3</accession>
<feature type="region of interest" description="Disordered" evidence="18">
    <location>
        <begin position="912"/>
        <end position="939"/>
    </location>
</feature>
<evidence type="ECO:0000256" key="3">
    <source>
        <dbReference type="ARBA" id="ARBA00010958"/>
    </source>
</evidence>
<dbReference type="GO" id="GO:0015031">
    <property type="term" value="P:protein transport"/>
    <property type="evidence" value="ECO:0007669"/>
    <property type="project" value="UniProtKB-KW"/>
</dbReference>
<dbReference type="GO" id="GO:0035973">
    <property type="term" value="P:aggrephagy"/>
    <property type="evidence" value="ECO:0007669"/>
    <property type="project" value="TreeGrafter"/>
</dbReference>
<keyword evidence="7" id="KW-0645">Protease</keyword>
<dbReference type="Pfam" id="PF23602">
    <property type="entry name" value="CS_DNAAF11_C"/>
    <property type="match status" value="1"/>
</dbReference>
<keyword evidence="10" id="KW-0788">Thiol protease</keyword>
<evidence type="ECO:0000313" key="20">
    <source>
        <dbReference type="EMBL" id="EKC21133.1"/>
    </source>
</evidence>
<dbReference type="HOGENOM" id="CLU_281345_0_0_1"/>
<evidence type="ECO:0000256" key="2">
    <source>
        <dbReference type="ARBA" id="ARBA00004496"/>
    </source>
</evidence>
<dbReference type="SMART" id="SM00365">
    <property type="entry name" value="LRR_SD22"/>
    <property type="match status" value="3"/>
</dbReference>
<feature type="compositionally biased region" description="Basic and acidic residues" evidence="18">
    <location>
        <begin position="889"/>
        <end position="898"/>
    </location>
</feature>
<feature type="region of interest" description="Disordered" evidence="18">
    <location>
        <begin position="830"/>
        <end position="899"/>
    </location>
</feature>
<keyword evidence="6" id="KW-0433">Leucine-rich repeat</keyword>
<feature type="compositionally biased region" description="Basic and acidic residues" evidence="18">
    <location>
        <begin position="78"/>
        <end position="88"/>
    </location>
</feature>
<feature type="compositionally biased region" description="Polar residues" evidence="18">
    <location>
        <begin position="67"/>
        <end position="77"/>
    </location>
</feature>
<dbReference type="GO" id="GO:0034727">
    <property type="term" value="P:piecemeal microautophagy of the nucleus"/>
    <property type="evidence" value="ECO:0007669"/>
    <property type="project" value="TreeGrafter"/>
</dbReference>
<evidence type="ECO:0000256" key="9">
    <source>
        <dbReference type="ARBA" id="ARBA00022801"/>
    </source>
</evidence>
<dbReference type="InterPro" id="IPR003603">
    <property type="entry name" value="U2A'_phosphoprotein32A_C"/>
</dbReference>
<dbReference type="GO" id="GO:0000423">
    <property type="term" value="P:mitophagy"/>
    <property type="evidence" value="ECO:0007669"/>
    <property type="project" value="TreeGrafter"/>
</dbReference>
<dbReference type="InterPro" id="IPR032675">
    <property type="entry name" value="LRR_dom_sf"/>
</dbReference>
<feature type="compositionally biased region" description="Basic and acidic residues" evidence="18">
    <location>
        <begin position="864"/>
        <end position="879"/>
    </location>
</feature>
<comment type="catalytic activity">
    <reaction evidence="16">
        <text>[protein]-C-terminal L-amino acid-glycyl-phosphatidylethanolamide + H2O = [protein]-C-terminal L-amino acid-glycine + a 1,2-diacyl-sn-glycero-3-phosphoethanolamine</text>
        <dbReference type="Rhea" id="RHEA:67548"/>
        <dbReference type="Rhea" id="RHEA-COMP:17323"/>
        <dbReference type="Rhea" id="RHEA-COMP:17324"/>
        <dbReference type="ChEBI" id="CHEBI:15377"/>
        <dbReference type="ChEBI" id="CHEBI:64612"/>
        <dbReference type="ChEBI" id="CHEBI:172940"/>
        <dbReference type="ChEBI" id="CHEBI:172941"/>
    </reaction>
    <physiologicalReaction direction="left-to-right" evidence="16">
        <dbReference type="Rhea" id="RHEA:67549"/>
    </physiologicalReaction>
</comment>
<feature type="compositionally biased region" description="Basic and acidic residues" evidence="18">
    <location>
        <begin position="837"/>
        <end position="856"/>
    </location>
</feature>
<feature type="region of interest" description="Disordered" evidence="18">
    <location>
        <begin position="1027"/>
        <end position="1114"/>
    </location>
</feature>